<feature type="transmembrane region" description="Helical" evidence="3">
    <location>
        <begin position="968"/>
        <end position="986"/>
    </location>
</feature>
<feature type="transmembrane region" description="Helical" evidence="3">
    <location>
        <begin position="1007"/>
        <end position="1029"/>
    </location>
</feature>
<dbReference type="Proteomes" id="UP000717515">
    <property type="component" value="Unassembled WGS sequence"/>
</dbReference>
<dbReference type="InterPro" id="IPR010095">
    <property type="entry name" value="Cas12f1-like_TNB"/>
</dbReference>
<feature type="transmembrane region" description="Helical" evidence="3">
    <location>
        <begin position="1035"/>
        <end position="1057"/>
    </location>
</feature>
<keyword evidence="3" id="KW-0472">Membrane</keyword>
<dbReference type="PANTHER" id="PTHR33802:SF1">
    <property type="entry name" value="XK-RELATED PROTEIN"/>
    <property type="match status" value="1"/>
</dbReference>
<evidence type="ECO:0000313" key="5">
    <source>
        <dbReference type="EMBL" id="KAG9319714.1"/>
    </source>
</evidence>
<evidence type="ECO:0000256" key="2">
    <source>
        <dbReference type="SAM" id="MobiDB-lite"/>
    </source>
</evidence>
<feature type="domain" description="Cas12f1-like TNB" evidence="4">
    <location>
        <begin position="727"/>
        <end position="776"/>
    </location>
</feature>
<feature type="transmembrane region" description="Helical" evidence="3">
    <location>
        <begin position="1085"/>
        <end position="1102"/>
    </location>
</feature>
<keyword evidence="3" id="KW-0812">Transmembrane</keyword>
<dbReference type="AlphaFoldDB" id="A0A9P7ZX19"/>
<organism evidence="5 6">
    <name type="scientific">Mortierella alpina</name>
    <name type="common">Oleaginous fungus</name>
    <name type="synonym">Mortierella renispora</name>
    <dbReference type="NCBI Taxonomy" id="64518"/>
    <lineage>
        <taxon>Eukaryota</taxon>
        <taxon>Fungi</taxon>
        <taxon>Fungi incertae sedis</taxon>
        <taxon>Mucoromycota</taxon>
        <taxon>Mortierellomycotina</taxon>
        <taxon>Mortierellomycetes</taxon>
        <taxon>Mortierellales</taxon>
        <taxon>Mortierellaceae</taxon>
        <taxon>Mortierella</taxon>
    </lineage>
</organism>
<dbReference type="EMBL" id="JAIFTL010000391">
    <property type="protein sequence ID" value="KAG9319714.1"/>
    <property type="molecule type" value="Genomic_DNA"/>
</dbReference>
<dbReference type="GO" id="GO:0003677">
    <property type="term" value="F:DNA binding"/>
    <property type="evidence" value="ECO:0007669"/>
    <property type="project" value="UniProtKB-KW"/>
</dbReference>
<keyword evidence="3" id="KW-1133">Transmembrane helix</keyword>
<gene>
    <name evidence="5" type="ORF">KVV02_002739</name>
</gene>
<feature type="transmembrane region" description="Helical" evidence="3">
    <location>
        <begin position="943"/>
        <end position="962"/>
    </location>
</feature>
<feature type="compositionally biased region" description="Basic and acidic residues" evidence="2">
    <location>
        <begin position="174"/>
        <end position="184"/>
    </location>
</feature>
<accession>A0A9P7ZX19</accession>
<sequence length="1122" mass="125498">MSTTESDLEIAREYSHGIIVATVDSDLMVYGDIETVWRPISGRRFLVYNLQEIVTALGINRVQLCALGIVSRNDYDCNIPSLGAATNSRLSRISRRMVNAAAMVDEYFQNRDVLISNNLPETFLASRTVFIELRQTPVATPAQDSTVEGILSHASLKAEFDAISGRYAQLQRTKREAHEAERRALTGSLTQADGSQMRYRTIDRPSPPTPDMTLEEHPALARTRIPPHRKRYSPKKRTLLKPHPAPKIMVRYKRKSYKQTPESPLEKKPCKLAKRKEAKTTKTITANSKEVDLMRAMSWEHRTITLDVGTLSANAGRALGEADLAAEVLSCLREITRLASEIKRRGQQLIGRYLEHIFALGELTAADRRILDYLCPRVTSGAEEDLEDNQDQEEDDPAQADETIKFCNTLLIHIYSGNPITVPTPKPDQPPSKSVAWHVKQFIDRVAELGFLETNEPGAMNTGMPYPGWSLLRSVSTELSTEIKRQRRKRSTELELKLKKKDKGLIAPGLLTVIVNGLPAIENFVLLNRSDKNSRRIFQTWVLEDLENASFQPAQHDLDRFHQRSAPGYLITRLLSSVGRDEPRHGRRSYKDTTTIMDLEEIADHIQDLRRENFNPAEYHGSVEREDGDMKELQSAMFKRFPPEMLPPRLTSTVAGVDCYLSEVRNIVRTEQDVAAVWGCPSDEIKILALDLGQACVVGAYAIIPKTHDSKSSIKPVLFNNLAARALGDIIVGVNEYYSSKKCPRCQQFAAQVEIRRLYCPCCKSYIHRDVLAGHNLANVILNHLRDQTRPLYLQPVDDQGHYPWLANTKLESQSLSGLGAGAGAGGSGADAGAGEGLGAGAGAGVSGNSISSKRPVHKMTNFTAHHWPSKVANILVYLTLLSGNLYSTIIAGDDGVDSPYDSKHHRSYITPARFTFFIWTLIYFLLGGMIIFQWFSDRVHQAVGWHFVFVSILNAIWLALWSSGHTFFSWITLVFTSGAVSYIYYRLKELHASETWAETLFLHLPFSLYHAWIFVLMIINVFAVFGPVKEDGPSTFHIVFAVAGLLFVGSVVIGYIEYKKGDVAGSLVLAWYLFGVFAQQDEPIIHWTALVLGVAVTLYTTRPFFKKLLGRQTGETAPLLG</sequence>
<name>A0A9P7ZX19_MORAP</name>
<evidence type="ECO:0000256" key="1">
    <source>
        <dbReference type="ARBA" id="ARBA00023125"/>
    </source>
</evidence>
<feature type="transmembrane region" description="Helical" evidence="3">
    <location>
        <begin position="913"/>
        <end position="936"/>
    </location>
</feature>
<protein>
    <recommendedName>
        <fullName evidence="4">Cas12f1-like TNB domain-containing protein</fullName>
    </recommendedName>
</protein>
<comment type="caution">
    <text evidence="5">The sequence shown here is derived from an EMBL/GenBank/DDBJ whole genome shotgun (WGS) entry which is preliminary data.</text>
</comment>
<dbReference type="PANTHER" id="PTHR33802">
    <property type="entry name" value="SI:CH211-161H7.5-RELATED"/>
    <property type="match status" value="1"/>
</dbReference>
<keyword evidence="1" id="KW-0238">DNA-binding</keyword>
<reference evidence="5" key="1">
    <citation type="submission" date="2021-07" db="EMBL/GenBank/DDBJ databases">
        <title>Draft genome of Mortierella alpina, strain LL118, isolated from an aspen leaf litter sample.</title>
        <authorList>
            <person name="Yang S."/>
            <person name="Vinatzer B.A."/>
        </authorList>
    </citation>
    <scope>NUCLEOTIDE SEQUENCE</scope>
    <source>
        <strain evidence="5">LL118</strain>
    </source>
</reference>
<proteinExistence type="predicted"/>
<feature type="transmembrane region" description="Helical" evidence="3">
    <location>
        <begin position="875"/>
        <end position="893"/>
    </location>
</feature>
<evidence type="ECO:0000259" key="4">
    <source>
        <dbReference type="Pfam" id="PF07282"/>
    </source>
</evidence>
<feature type="transmembrane region" description="Helical" evidence="3">
    <location>
        <begin position="505"/>
        <end position="527"/>
    </location>
</feature>
<evidence type="ECO:0000313" key="6">
    <source>
        <dbReference type="Proteomes" id="UP000717515"/>
    </source>
</evidence>
<dbReference type="Pfam" id="PF07282">
    <property type="entry name" value="Cas12f1-like_TNB"/>
    <property type="match status" value="1"/>
</dbReference>
<feature type="transmembrane region" description="Helical" evidence="3">
    <location>
        <begin position="1064"/>
        <end position="1079"/>
    </location>
</feature>
<evidence type="ECO:0000256" key="3">
    <source>
        <dbReference type="SAM" id="Phobius"/>
    </source>
</evidence>
<feature type="region of interest" description="Disordered" evidence="2">
    <location>
        <begin position="174"/>
        <end position="214"/>
    </location>
</feature>